<dbReference type="GO" id="GO:0022857">
    <property type="term" value="F:transmembrane transporter activity"/>
    <property type="evidence" value="ECO:0007669"/>
    <property type="project" value="InterPro"/>
</dbReference>
<evidence type="ECO:0000256" key="7">
    <source>
        <dbReference type="SAM" id="MobiDB-lite"/>
    </source>
</evidence>
<keyword evidence="9" id="KW-0732">Signal</keyword>
<comment type="caution">
    <text evidence="11">The sequence shown here is derived from an EMBL/GenBank/DDBJ whole genome shotgun (WGS) entry which is preliminary data.</text>
</comment>
<dbReference type="Proteomes" id="UP000279271">
    <property type="component" value="Unassembled WGS sequence"/>
</dbReference>
<evidence type="ECO:0000313" key="12">
    <source>
        <dbReference type="Proteomes" id="UP000279271"/>
    </source>
</evidence>
<feature type="domain" description="Fungal lipase-type" evidence="10">
    <location>
        <begin position="803"/>
        <end position="948"/>
    </location>
</feature>
<keyword evidence="3" id="KW-0813">Transport</keyword>
<dbReference type="SUPFAM" id="SSF53474">
    <property type="entry name" value="alpha/beta-Hydrolases"/>
    <property type="match status" value="2"/>
</dbReference>
<name>A0A3M7KZ10_AUXPR</name>
<feature type="transmembrane region" description="Helical" evidence="8">
    <location>
        <begin position="269"/>
        <end position="289"/>
    </location>
</feature>
<feature type="transmembrane region" description="Helical" evidence="8">
    <location>
        <begin position="39"/>
        <end position="58"/>
    </location>
</feature>
<evidence type="ECO:0000256" key="1">
    <source>
        <dbReference type="ARBA" id="ARBA00004141"/>
    </source>
</evidence>
<protein>
    <recommendedName>
        <fullName evidence="10">Fungal lipase-type domain-containing protein</fullName>
    </recommendedName>
</protein>
<dbReference type="InterPro" id="IPR029058">
    <property type="entry name" value="AB_hydrolase_fold"/>
</dbReference>
<dbReference type="InterPro" id="IPR009262">
    <property type="entry name" value="SLC35_F1/F2/F6"/>
</dbReference>
<dbReference type="InterPro" id="IPR002921">
    <property type="entry name" value="Fungal_lipase-type"/>
</dbReference>
<feature type="domain" description="Fungal lipase-type" evidence="10">
    <location>
        <begin position="580"/>
        <end position="675"/>
    </location>
</feature>
<gene>
    <name evidence="11" type="ORF">APUTEX25_000170</name>
</gene>
<evidence type="ECO:0000256" key="3">
    <source>
        <dbReference type="ARBA" id="ARBA00022448"/>
    </source>
</evidence>
<evidence type="ECO:0000256" key="5">
    <source>
        <dbReference type="ARBA" id="ARBA00022989"/>
    </source>
</evidence>
<keyword evidence="6 8" id="KW-0472">Membrane</keyword>
<dbReference type="EMBL" id="QOKY01000160">
    <property type="protein sequence ID" value="RMZ55587.1"/>
    <property type="molecule type" value="Genomic_DNA"/>
</dbReference>
<feature type="transmembrane region" description="Helical" evidence="8">
    <location>
        <begin position="12"/>
        <end position="33"/>
    </location>
</feature>
<dbReference type="AlphaFoldDB" id="A0A3M7KZ10"/>
<dbReference type="CDD" id="cd00519">
    <property type="entry name" value="Lipase_3"/>
    <property type="match status" value="1"/>
</dbReference>
<sequence>MALAMGGLLRAVLLGQVLALLIACTALCSVLLVRQGVSAPTLQSCATYVALACVWGTVRARRRGVRAPWRSPPWVYAVLALLDVEANACLVAAYRWTSLTSVQLLDAWTIPAVLLLSTACLGARYGRGHVAGAALCVLGFFALAASDGWRGGLGLGAVPDESAGRPAASSLQPSPSRPLLGDGVAVLGATLYAASNVVQEALLGASVDAEELLAGLGAAGALWSLAQGLALEGPLLLRTTWTLGVVAPFAGFGAAMFAFYSLVPLALKARGAALLNLSLLAADVWTGLARGFLLDGFTGTSLAQFLTCFGLIAAGIVLFVTCGEVESFAVPKEARVAGNGISLGSPTAHTGGAAEFQRLPMGAGIGLPDDEIQISGRPCKADIFDTIGNALGDATRTVGNAVDTAADATTNFAGNAVSTVGGAIGDAANAVGGALSDAANATGDFVDSSLDTVRSGLNTAVGAVSGAGSDIRTFFSGGEVTPLLPSIQYGPIVVKTLVALQYAVNLNASDYQDEAVQLALAEDAVVTIRHAGLNQAIVAFQGGRLNSNPLDSFNTTEAVPYLEDWIGTAAAPTLLLDSFSDLLDGAGSTNGTLVEAVEEIMGSETPLHIIVTGQAAGGGLAALAGPALALAFPRANVDVITFGMPWTGFNPQFSWAFDQLVSLYYVWPFNSSDIVQIINATQHDPQQSLFDQAAMAVNSTIGPNTVGNATLLPNLPPPYPADAQAGATAPLGDIAPSPTSPGPAPSACPPILCKSREGAAAACLLWRPNNASALQGLPRRYLQSGGTGASAAVAWDAASETAYIVFEGTDTEADWVQDLLVSQSSDFRPTGADVFDGVGVHQGFLNQFESLTDAAPSAEENITAVVLDLSGGLIPRRVVAAGHSLGSGLASLTGVWASALWPNASVSVVGTGTPMVGNGEWVREFRAIVGRANRFVYEIDQVPSLPPIDDYRPLPDGVWFRANYSIAVDRPPFGLGDTSWDDHDCERLYVPSIMNATRLDVPQFVLDLPGANASLPEYATAG</sequence>
<feature type="region of interest" description="Disordered" evidence="7">
    <location>
        <begin position="722"/>
        <end position="745"/>
    </location>
</feature>
<dbReference type="Pfam" id="PF06027">
    <property type="entry name" value="SLC35F"/>
    <property type="match status" value="1"/>
</dbReference>
<keyword evidence="5 8" id="KW-1133">Transmembrane helix</keyword>
<dbReference type="SUPFAM" id="SSF103481">
    <property type="entry name" value="Multidrug resistance efflux transporter EmrE"/>
    <property type="match status" value="1"/>
</dbReference>
<feature type="signal peptide" evidence="9">
    <location>
        <begin position="1"/>
        <end position="19"/>
    </location>
</feature>
<feature type="transmembrane region" description="Helical" evidence="8">
    <location>
        <begin position="301"/>
        <end position="320"/>
    </location>
</feature>
<evidence type="ECO:0000256" key="9">
    <source>
        <dbReference type="SAM" id="SignalP"/>
    </source>
</evidence>
<dbReference type="PANTHER" id="PTHR14233">
    <property type="entry name" value="DUF914-RELATED"/>
    <property type="match status" value="1"/>
</dbReference>
<dbReference type="InterPro" id="IPR037185">
    <property type="entry name" value="EmrE-like"/>
</dbReference>
<dbReference type="Gene3D" id="3.40.50.1820">
    <property type="entry name" value="alpha/beta hydrolase"/>
    <property type="match status" value="2"/>
</dbReference>
<dbReference type="GO" id="GO:0006629">
    <property type="term" value="P:lipid metabolic process"/>
    <property type="evidence" value="ECO:0007669"/>
    <property type="project" value="InterPro"/>
</dbReference>
<dbReference type="GO" id="GO:0016020">
    <property type="term" value="C:membrane"/>
    <property type="evidence" value="ECO:0007669"/>
    <property type="project" value="UniProtKB-SubCell"/>
</dbReference>
<dbReference type="PANTHER" id="PTHR14233:SF4">
    <property type="entry name" value="SOLUTE CARRIER FAMILY 35 MEMBER F2"/>
    <property type="match status" value="1"/>
</dbReference>
<evidence type="ECO:0000313" key="11">
    <source>
        <dbReference type="EMBL" id="RMZ55587.1"/>
    </source>
</evidence>
<evidence type="ECO:0000256" key="8">
    <source>
        <dbReference type="SAM" id="Phobius"/>
    </source>
</evidence>
<proteinExistence type="inferred from homology"/>
<comment type="similarity">
    <text evidence="2">Belongs to the SLC35F solute transporter family.</text>
</comment>
<dbReference type="Pfam" id="PF01764">
    <property type="entry name" value="Lipase_3"/>
    <property type="match status" value="2"/>
</dbReference>
<organism evidence="11 12">
    <name type="scientific">Auxenochlorella protothecoides</name>
    <name type="common">Green microalga</name>
    <name type="synonym">Chlorella protothecoides</name>
    <dbReference type="NCBI Taxonomy" id="3075"/>
    <lineage>
        <taxon>Eukaryota</taxon>
        <taxon>Viridiplantae</taxon>
        <taxon>Chlorophyta</taxon>
        <taxon>core chlorophytes</taxon>
        <taxon>Trebouxiophyceae</taxon>
        <taxon>Chlorellales</taxon>
        <taxon>Chlorellaceae</taxon>
        <taxon>Auxenochlorella</taxon>
    </lineage>
</organism>
<keyword evidence="4 8" id="KW-0812">Transmembrane</keyword>
<reference evidence="12" key="1">
    <citation type="journal article" date="2018" name="Algal Res.">
        <title>Characterization of plant carbon substrate utilization by Auxenochlorella protothecoides.</title>
        <authorList>
            <person name="Vogler B.W."/>
            <person name="Starkenburg S.R."/>
            <person name="Sudasinghe N."/>
            <person name="Schambach J.Y."/>
            <person name="Rollin J.A."/>
            <person name="Pattathil S."/>
            <person name="Barry A.N."/>
        </authorList>
    </citation>
    <scope>NUCLEOTIDE SEQUENCE [LARGE SCALE GENOMIC DNA]</scope>
    <source>
        <strain evidence="12">UTEX 25</strain>
    </source>
</reference>
<comment type="subcellular location">
    <subcellularLocation>
        <location evidence="1">Membrane</location>
        <topology evidence="1">Multi-pass membrane protein</topology>
    </subcellularLocation>
</comment>
<dbReference type="InterPro" id="IPR052221">
    <property type="entry name" value="SLC35F_Transporter"/>
</dbReference>
<accession>A0A3M7KZ10</accession>
<evidence type="ECO:0000256" key="4">
    <source>
        <dbReference type="ARBA" id="ARBA00022692"/>
    </source>
</evidence>
<evidence type="ECO:0000259" key="10">
    <source>
        <dbReference type="Pfam" id="PF01764"/>
    </source>
</evidence>
<feature type="chain" id="PRO_5018260111" description="Fungal lipase-type domain-containing protein" evidence="9">
    <location>
        <begin position="20"/>
        <end position="1022"/>
    </location>
</feature>
<feature type="transmembrane region" description="Helical" evidence="8">
    <location>
        <begin position="243"/>
        <end position="263"/>
    </location>
</feature>
<evidence type="ECO:0000256" key="2">
    <source>
        <dbReference type="ARBA" id="ARBA00007863"/>
    </source>
</evidence>
<evidence type="ECO:0000256" key="6">
    <source>
        <dbReference type="ARBA" id="ARBA00023136"/>
    </source>
</evidence>